<protein>
    <submittedName>
        <fullName evidence="3">Glycosyltransferase family 4 protein</fullName>
    </submittedName>
</protein>
<comment type="caution">
    <text evidence="3">The sequence shown here is derived from an EMBL/GenBank/DDBJ whole genome shotgun (WGS) entry which is preliminary data.</text>
</comment>
<dbReference type="InterPro" id="IPR001296">
    <property type="entry name" value="Glyco_trans_1"/>
</dbReference>
<evidence type="ECO:0000259" key="2">
    <source>
        <dbReference type="Pfam" id="PF00534"/>
    </source>
</evidence>
<evidence type="ECO:0000313" key="4">
    <source>
        <dbReference type="Proteomes" id="UP000479756"/>
    </source>
</evidence>
<gene>
    <name evidence="3" type="ORF">G3T37_08235</name>
</gene>
<keyword evidence="1 3" id="KW-0808">Transferase</keyword>
<dbReference type="Gene3D" id="3.40.50.2000">
    <property type="entry name" value="Glycogen Phosphorylase B"/>
    <property type="match status" value="1"/>
</dbReference>
<sequence length="483" mass="50810">MISRSALVARLALCAETLGATPIPAGASVEFAVGSLSTGLGAPRAETSYLLLAVLRAVIPQAEEVVVFERRWRLDGAPAVLEALVARVRREELRRPLSAPTVQVLGGTIVDVHDTAHTTFTTGIQRVVRSTLAQWAGVHALTLVAWTAGFTAPRLLSPTERVLVDGGAEGVEKTLVVVPWNARYVLPEIATDERRASRLRAIALYSGSRAVAVGHDCIPITSAETAGGGMPGGFARYLSALAEFDAVAATSGSSSAEFSGWRRMLGGAGLRGPEIRIVGLPTADGVAASPDAAAELIAAGVDPADRLVLAVGSHEPRKNHLALLQAAELAWRDGARFTLVIVGGNSWDAGGFHRALDAARARGRRVITLSSAPDTLVWALYGRAEFTVFPSLNEGFGLPVAESISRGVPVITSDFGSMRELAEGRGGLLVDPRDDAALAAGIRTLLDDPERLDALRAETHSAPRRGWAEYAAELWNAVEGQTA</sequence>
<evidence type="ECO:0000256" key="1">
    <source>
        <dbReference type="ARBA" id="ARBA00022679"/>
    </source>
</evidence>
<name>A0A7C9PN90_9MICO</name>
<keyword evidence="4" id="KW-1185">Reference proteome</keyword>
<dbReference type="RefSeq" id="WP_163473014.1">
    <property type="nucleotide sequence ID" value="NZ_JAAGWZ010000002.1"/>
</dbReference>
<feature type="domain" description="Glycosyl transferase family 1" evidence="2">
    <location>
        <begin position="303"/>
        <end position="457"/>
    </location>
</feature>
<dbReference type="Proteomes" id="UP000479756">
    <property type="component" value="Unassembled WGS sequence"/>
</dbReference>
<dbReference type="SUPFAM" id="SSF53756">
    <property type="entry name" value="UDP-Glycosyltransferase/glycogen phosphorylase"/>
    <property type="match status" value="1"/>
</dbReference>
<dbReference type="Pfam" id="PF00534">
    <property type="entry name" value="Glycos_transf_1"/>
    <property type="match status" value="1"/>
</dbReference>
<reference evidence="3 4" key="1">
    <citation type="journal article" date="2014" name="Int. J. Syst. Evol. Microbiol.">
        <title>Description of Galbitalea soli gen. nov., sp. nov., and Frondihabitans sucicola sp. nov.</title>
        <authorList>
            <person name="Kim S.J."/>
            <person name="Lim J.M."/>
            <person name="Ahn J.H."/>
            <person name="Weon H.Y."/>
            <person name="Hamada M."/>
            <person name="Suzuki K."/>
            <person name="Ahn T.Y."/>
            <person name="Kwon S.W."/>
        </authorList>
    </citation>
    <scope>NUCLEOTIDE SEQUENCE [LARGE SCALE GENOMIC DNA]</scope>
    <source>
        <strain evidence="3 4">NBRC 108727</strain>
    </source>
</reference>
<dbReference type="EMBL" id="JAAGWZ010000002">
    <property type="protein sequence ID" value="NEM91346.1"/>
    <property type="molecule type" value="Genomic_DNA"/>
</dbReference>
<organism evidence="3 4">
    <name type="scientific">Galbitalea soli</name>
    <dbReference type="NCBI Taxonomy" id="1268042"/>
    <lineage>
        <taxon>Bacteria</taxon>
        <taxon>Bacillati</taxon>
        <taxon>Actinomycetota</taxon>
        <taxon>Actinomycetes</taxon>
        <taxon>Micrococcales</taxon>
        <taxon>Microbacteriaceae</taxon>
        <taxon>Galbitalea</taxon>
    </lineage>
</organism>
<dbReference type="PANTHER" id="PTHR46401">
    <property type="entry name" value="GLYCOSYLTRANSFERASE WBBK-RELATED"/>
    <property type="match status" value="1"/>
</dbReference>
<dbReference type="GO" id="GO:0016757">
    <property type="term" value="F:glycosyltransferase activity"/>
    <property type="evidence" value="ECO:0007669"/>
    <property type="project" value="InterPro"/>
</dbReference>
<dbReference type="PANTHER" id="PTHR46401:SF2">
    <property type="entry name" value="GLYCOSYLTRANSFERASE WBBK-RELATED"/>
    <property type="match status" value="1"/>
</dbReference>
<proteinExistence type="predicted"/>
<accession>A0A7C9PN90</accession>
<dbReference type="AlphaFoldDB" id="A0A7C9PN90"/>
<evidence type="ECO:0000313" key="3">
    <source>
        <dbReference type="EMBL" id="NEM91346.1"/>
    </source>
</evidence>